<evidence type="ECO:0000256" key="4">
    <source>
        <dbReference type="ARBA" id="ARBA00022989"/>
    </source>
</evidence>
<dbReference type="InterPro" id="IPR015414">
    <property type="entry name" value="TMEM64"/>
</dbReference>
<feature type="transmembrane region" description="Helical" evidence="6">
    <location>
        <begin position="85"/>
        <end position="108"/>
    </location>
</feature>
<dbReference type="PANTHER" id="PTHR12677:SF59">
    <property type="entry name" value="GOLGI APPARATUS MEMBRANE PROTEIN TVP38-RELATED"/>
    <property type="match status" value="1"/>
</dbReference>
<keyword evidence="5 6" id="KW-0472">Membrane</keyword>
<dbReference type="GO" id="GO:0005886">
    <property type="term" value="C:plasma membrane"/>
    <property type="evidence" value="ECO:0007669"/>
    <property type="project" value="UniProtKB-SubCell"/>
</dbReference>
<evidence type="ECO:0000256" key="1">
    <source>
        <dbReference type="ARBA" id="ARBA00004651"/>
    </source>
</evidence>
<evidence type="ECO:0000259" key="7">
    <source>
        <dbReference type="Pfam" id="PF09335"/>
    </source>
</evidence>
<feature type="transmembrane region" description="Helical" evidence="6">
    <location>
        <begin position="197"/>
        <end position="219"/>
    </location>
</feature>
<feature type="transmembrane region" description="Helical" evidence="6">
    <location>
        <begin position="170"/>
        <end position="191"/>
    </location>
</feature>
<evidence type="ECO:0000313" key="8">
    <source>
        <dbReference type="EMBL" id="MPL86520.1"/>
    </source>
</evidence>
<dbReference type="InterPro" id="IPR032816">
    <property type="entry name" value="VTT_dom"/>
</dbReference>
<comment type="subcellular location">
    <subcellularLocation>
        <location evidence="1">Cell membrane</location>
        <topology evidence="1">Multi-pass membrane protein</topology>
    </subcellularLocation>
</comment>
<comment type="caution">
    <text evidence="8">The sequence shown here is derived from an EMBL/GenBank/DDBJ whole genome shotgun (WGS) entry which is preliminary data.</text>
</comment>
<evidence type="ECO:0000256" key="5">
    <source>
        <dbReference type="ARBA" id="ARBA00023136"/>
    </source>
</evidence>
<gene>
    <name evidence="8" type="primary">ydjZ_4</name>
    <name evidence="8" type="ORF">SDC9_32502</name>
</gene>
<organism evidence="8">
    <name type="scientific">bioreactor metagenome</name>
    <dbReference type="NCBI Taxonomy" id="1076179"/>
    <lineage>
        <taxon>unclassified sequences</taxon>
        <taxon>metagenomes</taxon>
        <taxon>ecological metagenomes</taxon>
    </lineage>
</organism>
<evidence type="ECO:0000256" key="6">
    <source>
        <dbReference type="SAM" id="Phobius"/>
    </source>
</evidence>
<keyword evidence="2" id="KW-1003">Cell membrane</keyword>
<dbReference type="AlphaFoldDB" id="A0A644V5A0"/>
<feature type="transmembrane region" description="Helical" evidence="6">
    <location>
        <begin position="58"/>
        <end position="79"/>
    </location>
</feature>
<protein>
    <submittedName>
        <fullName evidence="8">TVP38/TMEM64 family inner membrane protein YdjZ</fullName>
    </submittedName>
</protein>
<proteinExistence type="predicted"/>
<keyword evidence="3 6" id="KW-0812">Transmembrane</keyword>
<feature type="domain" description="VTT" evidence="7">
    <location>
        <begin position="72"/>
        <end position="190"/>
    </location>
</feature>
<accession>A0A644V5A0</accession>
<evidence type="ECO:0000256" key="3">
    <source>
        <dbReference type="ARBA" id="ARBA00022692"/>
    </source>
</evidence>
<dbReference type="EMBL" id="VSSQ01000223">
    <property type="protein sequence ID" value="MPL86520.1"/>
    <property type="molecule type" value="Genomic_DNA"/>
</dbReference>
<keyword evidence="4 6" id="KW-1133">Transmembrane helix</keyword>
<dbReference type="Pfam" id="PF09335">
    <property type="entry name" value="VTT_dom"/>
    <property type="match status" value="1"/>
</dbReference>
<reference evidence="8" key="1">
    <citation type="submission" date="2019-08" db="EMBL/GenBank/DDBJ databases">
        <authorList>
            <person name="Kucharzyk K."/>
            <person name="Murdoch R.W."/>
            <person name="Higgins S."/>
            <person name="Loffler F."/>
        </authorList>
    </citation>
    <scope>NUCLEOTIDE SEQUENCE</scope>
</reference>
<name>A0A644V5A0_9ZZZZ</name>
<feature type="transmembrane region" description="Helical" evidence="6">
    <location>
        <begin position="16"/>
        <end position="37"/>
    </location>
</feature>
<dbReference type="PANTHER" id="PTHR12677">
    <property type="entry name" value="GOLGI APPARATUS MEMBRANE PROTEIN TVP38-RELATED"/>
    <property type="match status" value="1"/>
</dbReference>
<evidence type="ECO:0000256" key="2">
    <source>
        <dbReference type="ARBA" id="ARBA00022475"/>
    </source>
</evidence>
<sequence length="226" mass="25303">MQEEVDESTKIHKLKALVGISLLLVLLWWAHTSSLFFHPHSAEDLHRWVDSFGAWGSLVYIGLYILRPVLLIPSIFFNLSSGILFGPWFGILYLLIGGLGSALSFFLFGRLSSNKKSKLQRYGGKWGKRLDSYLSTENSFMRMLWLRMVPIFPYDPVSLVAGCSSMKPSVYTAATLVGMLPGAIAYNFFSANFLSGYGIWLGVAMLAAAFGIPMAWWYFGGERKAF</sequence>